<accession>A0A6N1ARY6</accession>
<dbReference type="SUPFAM" id="SSF52096">
    <property type="entry name" value="ClpP/crotonase"/>
    <property type="match status" value="1"/>
</dbReference>
<dbReference type="Pfam" id="PF00378">
    <property type="entry name" value="ECH_1"/>
    <property type="match status" value="1"/>
</dbReference>
<evidence type="ECO:0000256" key="2">
    <source>
        <dbReference type="RuleBase" id="RU003707"/>
    </source>
</evidence>
<dbReference type="PANTHER" id="PTHR43459:SF1">
    <property type="entry name" value="EG:BACN32G11.4 PROTEIN"/>
    <property type="match status" value="1"/>
</dbReference>
<dbReference type="RefSeq" id="WP_149201529.1">
    <property type="nucleotide sequence ID" value="NZ_BSOV01000011.1"/>
</dbReference>
<comment type="similarity">
    <text evidence="1 2">Belongs to the enoyl-CoA hydratase/isomerase family.</text>
</comment>
<keyword evidence="3" id="KW-0614">Plasmid</keyword>
<dbReference type="Proteomes" id="UP000509702">
    <property type="component" value="Plasmid unnamed6"/>
</dbReference>
<dbReference type="PANTHER" id="PTHR43459">
    <property type="entry name" value="ENOYL-COA HYDRATASE"/>
    <property type="match status" value="1"/>
</dbReference>
<evidence type="ECO:0000313" key="4">
    <source>
        <dbReference type="Proteomes" id="UP000509702"/>
    </source>
</evidence>
<dbReference type="GO" id="GO:0016853">
    <property type="term" value="F:isomerase activity"/>
    <property type="evidence" value="ECO:0007669"/>
    <property type="project" value="UniProtKB-KW"/>
</dbReference>
<dbReference type="PROSITE" id="PS00166">
    <property type="entry name" value="ENOYL_COA_HYDRATASE"/>
    <property type="match status" value="1"/>
</dbReference>
<gene>
    <name evidence="3" type="ORF">HUE56_28335</name>
</gene>
<dbReference type="CDD" id="cd06558">
    <property type="entry name" value="crotonase-like"/>
    <property type="match status" value="1"/>
</dbReference>
<dbReference type="InterPro" id="IPR029045">
    <property type="entry name" value="ClpP/crotonase-like_dom_sf"/>
</dbReference>
<dbReference type="InterPro" id="IPR018376">
    <property type="entry name" value="Enoyl-CoA_hyd/isom_CS"/>
</dbReference>
<proteinExistence type="inferred from homology"/>
<dbReference type="EMBL" id="CP054621">
    <property type="protein sequence ID" value="QKS54360.1"/>
    <property type="molecule type" value="Genomic_DNA"/>
</dbReference>
<keyword evidence="4" id="KW-1185">Reference proteome</keyword>
<dbReference type="KEGG" id="aoz:HUE56_28335"/>
<dbReference type="InterPro" id="IPR001753">
    <property type="entry name" value="Enoyl-CoA_hydra/iso"/>
</dbReference>
<keyword evidence="3" id="KW-0413">Isomerase</keyword>
<geneLocation type="plasmid" evidence="3 4">
    <name>unnamed6</name>
</geneLocation>
<sequence length="272" mass="28216">MPDTAPPVLAPPVLLVREGAVTWIRLNRPGVLNALDEPTAAAFLDACRSVADEGGTGPTRVLVIAGNGRGFMAGGDVGRFNDDPAAAPAVAGAIIAHLHEALRVLDRLDVPVLASVHGPVAGAGMSLASAADLCIAADDAKFTMAYARIGATPDGSGSFHLPRLVGLRRAMELAMLSDVIDAAEALRIGLVNRVVPAASLAEETAKLAGRLAAGPTVAYAGVRHLMRQSFDRTLDQQLDAERDRFLATAATADFVEGVGAFIAKRRPDFTGR</sequence>
<dbReference type="Gene3D" id="3.90.226.10">
    <property type="entry name" value="2-enoyl-CoA Hydratase, Chain A, domain 1"/>
    <property type="match status" value="1"/>
</dbReference>
<name>A0A6N1ARY6_9PROT</name>
<dbReference type="InterPro" id="IPR014748">
    <property type="entry name" value="Enoyl-CoA_hydra_C"/>
</dbReference>
<dbReference type="Gene3D" id="1.10.12.10">
    <property type="entry name" value="Lyase 2-enoyl-coa Hydratase, Chain A, domain 2"/>
    <property type="match status" value="1"/>
</dbReference>
<protein>
    <submittedName>
        <fullName evidence="3">Enoyl-CoA hydratase/isomerase family protein</fullName>
    </submittedName>
</protein>
<evidence type="ECO:0000313" key="3">
    <source>
        <dbReference type="EMBL" id="QKS54360.1"/>
    </source>
</evidence>
<reference evidence="3 4" key="1">
    <citation type="submission" date="2020-06" db="EMBL/GenBank/DDBJ databases">
        <title>Complete genome of Azosprillum oryzae KACC14407.</title>
        <authorList>
            <person name="Kim M."/>
            <person name="Park Y.-J."/>
            <person name="Shin J.-H."/>
        </authorList>
    </citation>
    <scope>NUCLEOTIDE SEQUENCE [LARGE SCALE GENOMIC DNA]</scope>
    <source>
        <strain evidence="3 4">KACC 14407</strain>
        <plasmid evidence="3 4">unnamed6</plasmid>
    </source>
</reference>
<organism evidence="3 4">
    <name type="scientific">Azospirillum oryzae</name>
    <dbReference type="NCBI Taxonomy" id="286727"/>
    <lineage>
        <taxon>Bacteria</taxon>
        <taxon>Pseudomonadati</taxon>
        <taxon>Pseudomonadota</taxon>
        <taxon>Alphaproteobacteria</taxon>
        <taxon>Rhodospirillales</taxon>
        <taxon>Azospirillaceae</taxon>
        <taxon>Azospirillum</taxon>
    </lineage>
</organism>
<evidence type="ECO:0000256" key="1">
    <source>
        <dbReference type="ARBA" id="ARBA00005254"/>
    </source>
</evidence>
<dbReference type="OrthoDB" id="9781757at2"/>
<dbReference type="AlphaFoldDB" id="A0A6N1ARY6"/>